<dbReference type="Proteomes" id="UP000800039">
    <property type="component" value="Unassembled WGS sequence"/>
</dbReference>
<evidence type="ECO:0000313" key="1">
    <source>
        <dbReference type="EMBL" id="KAF1848703.1"/>
    </source>
</evidence>
<dbReference type="EMBL" id="ML976615">
    <property type="protein sequence ID" value="KAF1848703.1"/>
    <property type="molecule type" value="Genomic_DNA"/>
</dbReference>
<evidence type="ECO:0000313" key="2">
    <source>
        <dbReference type="Proteomes" id="UP000800039"/>
    </source>
</evidence>
<dbReference type="GeneID" id="63850296"/>
<dbReference type="RefSeq" id="XP_040791266.1">
    <property type="nucleotide sequence ID" value="XM_040933045.1"/>
</dbReference>
<proteinExistence type="predicted"/>
<organism evidence="1 2">
    <name type="scientific">Cucurbitaria berberidis CBS 394.84</name>
    <dbReference type="NCBI Taxonomy" id="1168544"/>
    <lineage>
        <taxon>Eukaryota</taxon>
        <taxon>Fungi</taxon>
        <taxon>Dikarya</taxon>
        <taxon>Ascomycota</taxon>
        <taxon>Pezizomycotina</taxon>
        <taxon>Dothideomycetes</taxon>
        <taxon>Pleosporomycetidae</taxon>
        <taxon>Pleosporales</taxon>
        <taxon>Pleosporineae</taxon>
        <taxon>Cucurbitariaceae</taxon>
        <taxon>Cucurbitaria</taxon>
    </lineage>
</organism>
<dbReference type="AlphaFoldDB" id="A0A9P4GLS2"/>
<name>A0A9P4GLS2_9PLEO</name>
<keyword evidence="2" id="KW-1185">Reference proteome</keyword>
<protein>
    <recommendedName>
        <fullName evidence="3">F-box domain-containing protein</fullName>
    </recommendedName>
</protein>
<dbReference type="OrthoDB" id="3715018at2759"/>
<accession>A0A9P4GLS2</accession>
<gene>
    <name evidence="1" type="ORF">K460DRAFT_364695</name>
</gene>
<reference evidence="1" key="1">
    <citation type="submission" date="2020-01" db="EMBL/GenBank/DDBJ databases">
        <authorList>
            <consortium name="DOE Joint Genome Institute"/>
            <person name="Haridas S."/>
            <person name="Albert R."/>
            <person name="Binder M."/>
            <person name="Bloem J."/>
            <person name="Labutti K."/>
            <person name="Salamov A."/>
            <person name="Andreopoulos B."/>
            <person name="Baker S.E."/>
            <person name="Barry K."/>
            <person name="Bills G."/>
            <person name="Bluhm B.H."/>
            <person name="Cannon C."/>
            <person name="Castanera R."/>
            <person name="Culley D.E."/>
            <person name="Daum C."/>
            <person name="Ezra D."/>
            <person name="Gonzalez J.B."/>
            <person name="Henrissat B."/>
            <person name="Kuo A."/>
            <person name="Liang C."/>
            <person name="Lipzen A."/>
            <person name="Lutzoni F."/>
            <person name="Magnuson J."/>
            <person name="Mondo S."/>
            <person name="Nolan M."/>
            <person name="Ohm R."/>
            <person name="Pangilinan J."/>
            <person name="Park H.-J."/>
            <person name="Ramirez L."/>
            <person name="Alfaro M."/>
            <person name="Sun H."/>
            <person name="Tritt A."/>
            <person name="Yoshinaga Y."/>
            <person name="Zwiers L.-H."/>
            <person name="Turgeon B.G."/>
            <person name="Goodwin S.B."/>
            <person name="Spatafora J.W."/>
            <person name="Crous P.W."/>
            <person name="Grigoriev I.V."/>
        </authorList>
    </citation>
    <scope>NUCLEOTIDE SEQUENCE</scope>
    <source>
        <strain evidence="1">CBS 394.84</strain>
    </source>
</reference>
<comment type="caution">
    <text evidence="1">The sequence shown here is derived from an EMBL/GenBank/DDBJ whole genome shotgun (WGS) entry which is preliminary data.</text>
</comment>
<evidence type="ECO:0008006" key="3">
    <source>
        <dbReference type="Google" id="ProtNLM"/>
    </source>
</evidence>
<sequence>MAPAGRKRKFATSSGVAGRLDSETVDTVDVETPLAKLLKQQDVSTFRTPNNPQATLEGLPAELRLQIYDYLSESTILHVHRHVNRKTKRCRYTWTPCREPNPSSPLLCANPKWSGMCAEQDRCTYKVLAPPEPRGLWALAASNKFIRNEAQELFMGRSVLSIHPNDLRPFLRYMKNNAPGQLSHLRRITIAGPDYLFSQSDIELLPELIPNLEAVGYQCQLSSSRWWSAWAQYDKLNLWRGLPMVEWMRSLDSSTTIALEAMSMWEDKQMTVRMLRQGEQEKGKKFGGCWKDADVKVKIDEPDELVAPKRDARWRIFWRNMET</sequence>